<accession>C3YVC3</accession>
<keyword evidence="8 9" id="KW-0807">Transducer</keyword>
<dbReference type="STRING" id="7739.C3YVC3"/>
<dbReference type="GO" id="GO:0043410">
    <property type="term" value="P:positive regulation of MAPK cascade"/>
    <property type="evidence" value="ECO:0000318"/>
    <property type="project" value="GO_Central"/>
</dbReference>
<gene>
    <name evidence="15" type="primary">LOC118416256</name>
    <name evidence="13" type="ORF">BRAFLDRAFT_70296</name>
</gene>
<feature type="transmembrane region" description="Helical" evidence="11">
    <location>
        <begin position="369"/>
        <end position="391"/>
    </location>
</feature>
<dbReference type="CDD" id="cd00637">
    <property type="entry name" value="7tm_classA_rhodopsin-like"/>
    <property type="match status" value="1"/>
</dbReference>
<evidence type="ECO:0000259" key="12">
    <source>
        <dbReference type="PROSITE" id="PS50262"/>
    </source>
</evidence>
<dbReference type="FunFam" id="1.20.1070.10:FF:000657">
    <property type="entry name" value="Uncharacterized protein"/>
    <property type="match status" value="1"/>
</dbReference>
<keyword evidence="5 9" id="KW-0297">G-protein coupled receptor</keyword>
<dbReference type="SUPFAM" id="SSF81321">
    <property type="entry name" value="Family A G protein-coupled receptor-like"/>
    <property type="match status" value="1"/>
</dbReference>
<keyword evidence="6 11" id="KW-0472">Membrane</keyword>
<evidence type="ECO:0000313" key="14">
    <source>
        <dbReference type="Proteomes" id="UP000001554"/>
    </source>
</evidence>
<dbReference type="EMBL" id="GG666556">
    <property type="protein sequence ID" value="EEN55839.1"/>
    <property type="molecule type" value="Genomic_DNA"/>
</dbReference>
<keyword evidence="3 9" id="KW-0812">Transmembrane</keyword>
<evidence type="ECO:0000256" key="3">
    <source>
        <dbReference type="ARBA" id="ARBA00022692"/>
    </source>
</evidence>
<reference evidence="13" key="1">
    <citation type="journal article" date="2008" name="Nature">
        <title>The amphioxus genome and the evolution of the chordate karyotype.</title>
        <authorList>
            <consortium name="US DOE Joint Genome Institute (JGI-PGF)"/>
            <person name="Putnam N.H."/>
            <person name="Butts T."/>
            <person name="Ferrier D.E.K."/>
            <person name="Furlong R.F."/>
            <person name="Hellsten U."/>
            <person name="Kawashima T."/>
            <person name="Robinson-Rechavi M."/>
            <person name="Shoguchi E."/>
            <person name="Terry A."/>
            <person name="Yu J.-K."/>
            <person name="Benito-Gutierrez E.L."/>
            <person name="Dubchak I."/>
            <person name="Garcia-Fernandez J."/>
            <person name="Gibson-Brown J.J."/>
            <person name="Grigoriev I.V."/>
            <person name="Horton A.C."/>
            <person name="de Jong P.J."/>
            <person name="Jurka J."/>
            <person name="Kapitonov V.V."/>
            <person name="Kohara Y."/>
            <person name="Kuroki Y."/>
            <person name="Lindquist E."/>
            <person name="Lucas S."/>
            <person name="Osoegawa K."/>
            <person name="Pennacchio L.A."/>
            <person name="Salamov A.A."/>
            <person name="Satou Y."/>
            <person name="Sauka-Spengler T."/>
            <person name="Schmutz J."/>
            <person name="Shin-I T."/>
            <person name="Toyoda A."/>
            <person name="Bronner-Fraser M."/>
            <person name="Fujiyama A."/>
            <person name="Holland L.Z."/>
            <person name="Holland P.W.H."/>
            <person name="Satoh N."/>
            <person name="Rokhsar D.S."/>
        </authorList>
    </citation>
    <scope>NUCLEOTIDE SEQUENCE [LARGE SCALE GENOMIC DNA]</scope>
    <source>
        <strain evidence="13">S238N-H82</strain>
        <tissue evidence="13">Testes</tissue>
    </source>
</reference>
<feature type="transmembrane region" description="Helical" evidence="11">
    <location>
        <begin position="71"/>
        <end position="94"/>
    </location>
</feature>
<dbReference type="AlphaFoldDB" id="C3YVC3"/>
<dbReference type="PRINTS" id="PR00237">
    <property type="entry name" value="GPCRRHODOPSN"/>
</dbReference>
<dbReference type="GO" id="GO:0005886">
    <property type="term" value="C:plasma membrane"/>
    <property type="evidence" value="ECO:0000318"/>
    <property type="project" value="GO_Central"/>
</dbReference>
<feature type="transmembrane region" description="Helical" evidence="11">
    <location>
        <begin position="334"/>
        <end position="357"/>
    </location>
</feature>
<keyword evidence="7 9" id="KW-0675">Receptor</keyword>
<dbReference type="Proteomes" id="UP000001554">
    <property type="component" value="Chromosome 5"/>
</dbReference>
<dbReference type="PANTHER" id="PTHR24249">
    <property type="entry name" value="HISTAMINE RECEPTOR-RELATED G-PROTEIN COUPLED RECEPTOR"/>
    <property type="match status" value="1"/>
</dbReference>
<comment type="similarity">
    <text evidence="9">Belongs to the G-protein coupled receptor 1 family.</text>
</comment>
<dbReference type="RefSeq" id="XP_035677234.1">
    <property type="nucleotide sequence ID" value="XM_035821341.1"/>
</dbReference>
<dbReference type="InterPro" id="IPR050569">
    <property type="entry name" value="TAAR"/>
</dbReference>
<feature type="domain" description="G-protein coupled receptors family 1 profile" evidence="12">
    <location>
        <begin position="49"/>
        <end position="389"/>
    </location>
</feature>
<dbReference type="GO" id="GO:0071880">
    <property type="term" value="P:adenylate cyclase-activating adrenergic receptor signaling pathway"/>
    <property type="evidence" value="ECO:0000318"/>
    <property type="project" value="GO_Central"/>
</dbReference>
<dbReference type="Gene3D" id="1.20.1070.10">
    <property type="entry name" value="Rhodopsin 7-helix transmembrane proteins"/>
    <property type="match status" value="1"/>
</dbReference>
<feature type="compositionally biased region" description="Low complexity" evidence="10">
    <location>
        <begin position="238"/>
        <end position="255"/>
    </location>
</feature>
<evidence type="ECO:0000256" key="2">
    <source>
        <dbReference type="ARBA" id="ARBA00022475"/>
    </source>
</evidence>
<reference evidence="14" key="2">
    <citation type="journal article" date="2020" name="Nat. Ecol. Evol.">
        <title>Deeply conserved synteny resolves early events in vertebrate evolution.</title>
        <authorList>
            <person name="Simakov O."/>
            <person name="Marletaz F."/>
            <person name="Yue J.X."/>
            <person name="O'Connell B."/>
            <person name="Jenkins J."/>
            <person name="Brandt A."/>
            <person name="Calef R."/>
            <person name="Tung C.H."/>
            <person name="Huang T.K."/>
            <person name="Schmutz J."/>
            <person name="Satoh N."/>
            <person name="Yu J.K."/>
            <person name="Putnam N.H."/>
            <person name="Green R.E."/>
            <person name="Rokhsar D.S."/>
        </authorList>
    </citation>
    <scope>NUCLEOTIDE SEQUENCE [LARGE SCALE GENOMIC DNA]</scope>
    <source>
        <strain evidence="14">S238N-H82</strain>
    </source>
</reference>
<proteinExistence type="inferred from homology"/>
<evidence type="ECO:0000256" key="11">
    <source>
        <dbReference type="SAM" id="Phobius"/>
    </source>
</evidence>
<evidence type="ECO:0000313" key="15">
    <source>
        <dbReference type="RefSeq" id="XP_035677234.1"/>
    </source>
</evidence>
<evidence type="ECO:0000256" key="5">
    <source>
        <dbReference type="ARBA" id="ARBA00023040"/>
    </source>
</evidence>
<dbReference type="OMA" id="CYYRIWR"/>
<evidence type="ECO:0000256" key="1">
    <source>
        <dbReference type="ARBA" id="ARBA00004651"/>
    </source>
</evidence>
<feature type="transmembrane region" description="Helical" evidence="11">
    <location>
        <begin position="195"/>
        <end position="213"/>
    </location>
</feature>
<dbReference type="InterPro" id="IPR017452">
    <property type="entry name" value="GPCR_Rhodpsn_7TM"/>
</dbReference>
<dbReference type="InParanoid" id="C3YVC3"/>
<keyword evidence="14" id="KW-1185">Reference proteome</keyword>
<evidence type="ECO:0000256" key="9">
    <source>
        <dbReference type="RuleBase" id="RU000688"/>
    </source>
</evidence>
<evidence type="ECO:0000256" key="8">
    <source>
        <dbReference type="ARBA" id="ARBA00023224"/>
    </source>
</evidence>
<dbReference type="InterPro" id="IPR000276">
    <property type="entry name" value="GPCR_Rhodpsn"/>
</dbReference>
<dbReference type="PROSITE" id="PS50262">
    <property type="entry name" value="G_PROTEIN_RECEP_F1_2"/>
    <property type="match status" value="1"/>
</dbReference>
<evidence type="ECO:0000256" key="4">
    <source>
        <dbReference type="ARBA" id="ARBA00022989"/>
    </source>
</evidence>
<feature type="transmembrane region" description="Helical" evidence="11">
    <location>
        <begin position="36"/>
        <end position="59"/>
    </location>
</feature>
<dbReference type="GeneID" id="118416256"/>
<dbReference type="SMART" id="SM01381">
    <property type="entry name" value="7TM_GPCR_Srsx"/>
    <property type="match status" value="1"/>
</dbReference>
<dbReference type="eggNOG" id="KOG3656">
    <property type="taxonomic scope" value="Eukaryota"/>
</dbReference>
<dbReference type="Pfam" id="PF00001">
    <property type="entry name" value="7tm_1"/>
    <property type="match status" value="1"/>
</dbReference>
<sequence length="407" mass="45545">MFSNNTSVQLNVTNVTVEFDWEPYFYASSPYGELQLVYLGASLLLAVGGNTAVLLTVLLTEDLRTPGNVLICALAATDILQAVTKIPLAMYFLVIREALVCDAFQVAVSAIYMFFGTFSVCIIAPISLDRYWFICSPLRYPDIMTKTRTALLTGGFALLTFITVLPPLIEGGRDSFFPTYFVCRYEGPARLIRQSLMNTCFAITLATMFFCYYRIWREVRRQHAIVQHLQPAPLADRTQGTSKTGGQTQDTTADQPGDESDPADLGERWACPRHAHVNLGFQAEAEPSKPPAQDDPQRNAVSQPSGQPVPAAQEPSRPLLSPEFQKRLRTAGTIMMVVVVFWATWIPYSVTIFRMGIVGVEEVAPTDAVWQRLSLLVSMVSTYSNPIIYAYRNRELRLAFLRLCRHR</sequence>
<reference evidence="15" key="3">
    <citation type="submission" date="2025-04" db="UniProtKB">
        <authorList>
            <consortium name="RefSeq"/>
        </authorList>
    </citation>
    <scope>IDENTIFICATION</scope>
    <source>
        <strain evidence="15">S238N-H82</strain>
        <tissue evidence="15">Testes</tissue>
    </source>
</reference>
<comment type="subcellular location">
    <subcellularLocation>
        <location evidence="1">Cell membrane</location>
        <topology evidence="1">Multi-pass membrane protein</topology>
    </subcellularLocation>
</comment>
<evidence type="ECO:0000256" key="10">
    <source>
        <dbReference type="SAM" id="MobiDB-lite"/>
    </source>
</evidence>
<feature type="region of interest" description="Disordered" evidence="10">
    <location>
        <begin position="235"/>
        <end position="266"/>
    </location>
</feature>
<feature type="transmembrane region" description="Helical" evidence="11">
    <location>
        <begin position="106"/>
        <end position="128"/>
    </location>
</feature>
<protein>
    <submittedName>
        <fullName evidence="15">Alpha-2Da adrenergic receptor-like</fullName>
    </submittedName>
</protein>
<dbReference type="PANTHER" id="PTHR24249:SF422">
    <property type="entry name" value="G-PROTEIN COUPLED RECEPTORS FAMILY 1 PROFILE DOMAIN-CONTAINING PROTEIN"/>
    <property type="match status" value="1"/>
</dbReference>
<evidence type="ECO:0000256" key="7">
    <source>
        <dbReference type="ARBA" id="ARBA00023170"/>
    </source>
</evidence>
<dbReference type="PROSITE" id="PS00237">
    <property type="entry name" value="G_PROTEIN_RECEP_F1_1"/>
    <property type="match status" value="1"/>
</dbReference>
<feature type="region of interest" description="Disordered" evidence="10">
    <location>
        <begin position="284"/>
        <end position="320"/>
    </location>
</feature>
<dbReference type="KEGG" id="bfo:118416256"/>
<name>C3YVC3_BRAFL</name>
<keyword evidence="2" id="KW-1003">Cell membrane</keyword>
<evidence type="ECO:0000256" key="6">
    <source>
        <dbReference type="ARBA" id="ARBA00023136"/>
    </source>
</evidence>
<dbReference type="OrthoDB" id="10036964at2759"/>
<organism>
    <name type="scientific">Branchiostoma floridae</name>
    <name type="common">Florida lancelet</name>
    <name type="synonym">Amphioxus</name>
    <dbReference type="NCBI Taxonomy" id="7739"/>
    <lineage>
        <taxon>Eukaryota</taxon>
        <taxon>Metazoa</taxon>
        <taxon>Chordata</taxon>
        <taxon>Cephalochordata</taxon>
        <taxon>Leptocardii</taxon>
        <taxon>Amphioxiformes</taxon>
        <taxon>Branchiostomatidae</taxon>
        <taxon>Branchiostoma</taxon>
    </lineage>
</organism>
<evidence type="ECO:0000313" key="13">
    <source>
        <dbReference type="EMBL" id="EEN55839.1"/>
    </source>
</evidence>
<keyword evidence="4 11" id="KW-1133">Transmembrane helix</keyword>
<feature type="transmembrane region" description="Helical" evidence="11">
    <location>
        <begin position="149"/>
        <end position="169"/>
    </location>
</feature>
<dbReference type="GO" id="GO:0004930">
    <property type="term" value="F:G protein-coupled receptor activity"/>
    <property type="evidence" value="ECO:0000318"/>
    <property type="project" value="GO_Central"/>
</dbReference>